<dbReference type="InterPro" id="IPR052159">
    <property type="entry name" value="Competence_DNA_uptake"/>
</dbReference>
<protein>
    <submittedName>
        <fullName evidence="8">Competence protein ComEC</fullName>
    </submittedName>
</protein>
<feature type="transmembrane region" description="Helical" evidence="6">
    <location>
        <begin position="397"/>
        <end position="419"/>
    </location>
</feature>
<dbReference type="InterPro" id="IPR004477">
    <property type="entry name" value="ComEC_N"/>
</dbReference>
<dbReference type="Pfam" id="PF03772">
    <property type="entry name" value="Competence"/>
    <property type="match status" value="1"/>
</dbReference>
<organism evidence="8 9">
    <name type="scientific">Natronincola ferrireducens</name>
    <dbReference type="NCBI Taxonomy" id="393762"/>
    <lineage>
        <taxon>Bacteria</taxon>
        <taxon>Bacillati</taxon>
        <taxon>Bacillota</taxon>
        <taxon>Clostridia</taxon>
        <taxon>Peptostreptococcales</taxon>
        <taxon>Natronincolaceae</taxon>
        <taxon>Natronincola</taxon>
    </lineage>
</organism>
<evidence type="ECO:0000313" key="8">
    <source>
        <dbReference type="EMBL" id="SDK37109.1"/>
    </source>
</evidence>
<reference evidence="8 9" key="1">
    <citation type="submission" date="2016-10" db="EMBL/GenBank/DDBJ databases">
        <authorList>
            <person name="de Groot N.N."/>
        </authorList>
    </citation>
    <scope>NUCLEOTIDE SEQUENCE [LARGE SCALE GENOMIC DNA]</scope>
    <source>
        <strain evidence="8 9">DSM 18346</strain>
    </source>
</reference>
<dbReference type="PANTHER" id="PTHR30619:SF1">
    <property type="entry name" value="RECOMBINATION PROTEIN 2"/>
    <property type="match status" value="1"/>
</dbReference>
<evidence type="ECO:0000256" key="3">
    <source>
        <dbReference type="ARBA" id="ARBA00022692"/>
    </source>
</evidence>
<evidence type="ECO:0000256" key="5">
    <source>
        <dbReference type="ARBA" id="ARBA00023136"/>
    </source>
</evidence>
<accession>A0A1G9BCC5</accession>
<evidence type="ECO:0000256" key="1">
    <source>
        <dbReference type="ARBA" id="ARBA00004651"/>
    </source>
</evidence>
<evidence type="ECO:0000256" key="4">
    <source>
        <dbReference type="ARBA" id="ARBA00022989"/>
    </source>
</evidence>
<comment type="subcellular location">
    <subcellularLocation>
        <location evidence="1">Cell membrane</location>
        <topology evidence="1">Multi-pass membrane protein</topology>
    </subcellularLocation>
</comment>
<feature type="transmembrane region" description="Helical" evidence="6">
    <location>
        <begin position="318"/>
        <end position="336"/>
    </location>
</feature>
<evidence type="ECO:0000313" key="9">
    <source>
        <dbReference type="Proteomes" id="UP000198718"/>
    </source>
</evidence>
<evidence type="ECO:0000259" key="7">
    <source>
        <dbReference type="Pfam" id="PF03772"/>
    </source>
</evidence>
<evidence type="ECO:0000256" key="2">
    <source>
        <dbReference type="ARBA" id="ARBA00022475"/>
    </source>
</evidence>
<feature type="domain" description="ComEC/Rec2-related protein" evidence="7">
    <location>
        <begin position="223"/>
        <end position="485"/>
    </location>
</feature>
<dbReference type="RefSeq" id="WP_090551700.1">
    <property type="nucleotide sequence ID" value="NZ_FNFP01000002.1"/>
</dbReference>
<dbReference type="STRING" id="393762.SAMN05660472_01134"/>
<feature type="transmembrane region" description="Helical" evidence="6">
    <location>
        <begin position="371"/>
        <end position="391"/>
    </location>
</feature>
<keyword evidence="4 6" id="KW-1133">Transmembrane helix</keyword>
<dbReference type="PANTHER" id="PTHR30619">
    <property type="entry name" value="DNA INTERNALIZATION/COMPETENCE PROTEIN COMEC/REC2"/>
    <property type="match status" value="1"/>
</dbReference>
<gene>
    <name evidence="8" type="ORF">SAMN05660472_01134</name>
</gene>
<dbReference type="Proteomes" id="UP000198718">
    <property type="component" value="Unassembled WGS sequence"/>
</dbReference>
<feature type="transmembrane region" description="Helical" evidence="6">
    <location>
        <begin position="466"/>
        <end position="484"/>
    </location>
</feature>
<feature type="transmembrane region" description="Helical" evidence="6">
    <location>
        <begin position="246"/>
        <end position="265"/>
    </location>
</feature>
<dbReference type="NCBIfam" id="TIGR00360">
    <property type="entry name" value="ComEC_N-term"/>
    <property type="match status" value="1"/>
</dbReference>
<dbReference type="OrthoDB" id="9761531at2"/>
<name>A0A1G9BCC5_9FIRM</name>
<proteinExistence type="predicted"/>
<evidence type="ECO:0000256" key="6">
    <source>
        <dbReference type="SAM" id="Phobius"/>
    </source>
</evidence>
<keyword evidence="2" id="KW-1003">Cell membrane</keyword>
<keyword evidence="5 6" id="KW-0472">Membrane</keyword>
<keyword evidence="3 6" id="KW-0812">Transmembrane</keyword>
<feature type="transmembrane region" description="Helical" evidence="6">
    <location>
        <begin position="277"/>
        <end position="306"/>
    </location>
</feature>
<dbReference type="GO" id="GO:0005886">
    <property type="term" value="C:plasma membrane"/>
    <property type="evidence" value="ECO:0007669"/>
    <property type="project" value="UniProtKB-SubCell"/>
</dbReference>
<feature type="transmembrane region" description="Helical" evidence="6">
    <location>
        <begin position="12"/>
        <end position="43"/>
    </location>
</feature>
<feature type="transmembrane region" description="Helical" evidence="6">
    <location>
        <begin position="49"/>
        <end position="65"/>
    </location>
</feature>
<keyword evidence="9" id="KW-1185">Reference proteome</keyword>
<sequence>MAKPFSILCISVVIGIILGYFISISITGYLLIALLLIVILGMLFIQRNTSLFIGLLFIIIGNFIFQHHQTDYTVLKAYPYGALEIRAKIEKVGLEKRGYREYDIEILQLSGNIKEITIKEKARLRLKKPSINNEVFYPGDIIEVKDVTIVEDFQEVNLEGYHLFLRGKGYKTVVSAEKDKAIKMNPSEALSFLKVTYSVRQYIEDFFHRTLEPIQGGILKSIMFGNQGYIDSETLKLFSRSGTAHIIAVSGLHIGVIALIAHHVLSFLKVGKKQTLLITMVILLFYSCMVDFPVSIMRASLMYYLYVAAYFLDRRYDAINSLMMIAFILLLRNPFILFSVSFQLSFGATLSILLFYPLVKELVKGVPQVIAPLITVTICAQLGTMAIMAYHFQEVSIIAPIANVFIVPVLVPLLAIAVLSIGASLVSVYLGDTLSYITSWILTYIYSIVTRFSSWSYASITIENTNILYVVIYYIGLYVVYLILGKYKEKKLKLEKE</sequence>
<dbReference type="EMBL" id="FNFP01000002">
    <property type="protein sequence ID" value="SDK37109.1"/>
    <property type="molecule type" value="Genomic_DNA"/>
</dbReference>
<dbReference type="AlphaFoldDB" id="A0A1G9BCC5"/>